<dbReference type="InterPro" id="IPR036736">
    <property type="entry name" value="ACP-like_sf"/>
</dbReference>
<evidence type="ECO:0000259" key="1">
    <source>
        <dbReference type="PROSITE" id="PS50075"/>
    </source>
</evidence>
<dbReference type="InterPro" id="IPR000873">
    <property type="entry name" value="AMP-dep_synth/lig_dom"/>
</dbReference>
<dbReference type="InterPro" id="IPR020845">
    <property type="entry name" value="AMP-binding_CS"/>
</dbReference>
<evidence type="ECO:0000313" key="3">
    <source>
        <dbReference type="Proteomes" id="UP001501433"/>
    </source>
</evidence>
<protein>
    <submittedName>
        <fullName evidence="2">Amino acid adenylation domain-containing protein</fullName>
    </submittedName>
</protein>
<dbReference type="InterPro" id="IPR045851">
    <property type="entry name" value="AMP-bd_C_sf"/>
</dbReference>
<dbReference type="PANTHER" id="PTHR45527:SF1">
    <property type="entry name" value="FATTY ACID SYNTHASE"/>
    <property type="match status" value="1"/>
</dbReference>
<dbReference type="CDD" id="cd05930">
    <property type="entry name" value="A_NRPS"/>
    <property type="match status" value="1"/>
</dbReference>
<reference evidence="3" key="1">
    <citation type="journal article" date="2019" name="Int. J. Syst. Evol. Microbiol.">
        <title>The Global Catalogue of Microorganisms (GCM) 10K type strain sequencing project: providing services to taxonomists for standard genome sequencing and annotation.</title>
        <authorList>
            <consortium name="The Broad Institute Genomics Platform"/>
            <consortium name="The Broad Institute Genome Sequencing Center for Infectious Disease"/>
            <person name="Wu L."/>
            <person name="Ma J."/>
        </authorList>
    </citation>
    <scope>NUCLEOTIDE SEQUENCE [LARGE SCALE GENOMIC DNA]</scope>
    <source>
        <strain evidence="3">JCM 18325</strain>
    </source>
</reference>
<dbReference type="Pfam" id="PF00975">
    <property type="entry name" value="Thioesterase"/>
    <property type="match status" value="1"/>
</dbReference>
<dbReference type="Gene3D" id="3.40.50.1820">
    <property type="entry name" value="alpha/beta hydrolase"/>
    <property type="match status" value="1"/>
</dbReference>
<dbReference type="Gene3D" id="3.30.559.30">
    <property type="entry name" value="Nonribosomal peptide synthetase, condensation domain"/>
    <property type="match status" value="1"/>
</dbReference>
<organism evidence="2 3">
    <name type="scientific">Litoribaculum gwangyangense</name>
    <dbReference type="NCBI Taxonomy" id="1130722"/>
    <lineage>
        <taxon>Bacteria</taxon>
        <taxon>Pseudomonadati</taxon>
        <taxon>Bacteroidota</taxon>
        <taxon>Flavobacteriia</taxon>
        <taxon>Flavobacteriales</taxon>
        <taxon>Flavobacteriaceae</taxon>
        <taxon>Litoribaculum</taxon>
    </lineage>
</organism>
<dbReference type="PANTHER" id="PTHR45527">
    <property type="entry name" value="NONRIBOSOMAL PEPTIDE SYNTHETASE"/>
    <property type="match status" value="1"/>
</dbReference>
<dbReference type="Gene3D" id="2.30.38.10">
    <property type="entry name" value="Luciferase, Domain 3"/>
    <property type="match status" value="1"/>
</dbReference>
<dbReference type="SUPFAM" id="SSF47336">
    <property type="entry name" value="ACP-like"/>
    <property type="match status" value="1"/>
</dbReference>
<keyword evidence="3" id="KW-1185">Reference proteome</keyword>
<comment type="caution">
    <text evidence="2">The sequence shown here is derived from an EMBL/GenBank/DDBJ whole genome shotgun (WGS) entry which is preliminary data.</text>
</comment>
<dbReference type="PROSITE" id="PS00455">
    <property type="entry name" value="AMP_BINDING"/>
    <property type="match status" value="1"/>
</dbReference>
<dbReference type="NCBIfam" id="TIGR01733">
    <property type="entry name" value="AA-adenyl-dom"/>
    <property type="match status" value="1"/>
</dbReference>
<dbReference type="Gene3D" id="3.30.559.10">
    <property type="entry name" value="Chloramphenicol acetyltransferase-like domain"/>
    <property type="match status" value="1"/>
</dbReference>
<evidence type="ECO:0000313" key="2">
    <source>
        <dbReference type="EMBL" id="GAA4819484.1"/>
    </source>
</evidence>
<dbReference type="InterPro" id="IPR010071">
    <property type="entry name" value="AA_adenyl_dom"/>
</dbReference>
<dbReference type="Pfam" id="PF00501">
    <property type="entry name" value="AMP-binding"/>
    <property type="match status" value="1"/>
</dbReference>
<dbReference type="Pfam" id="PF00668">
    <property type="entry name" value="Condensation"/>
    <property type="match status" value="1"/>
</dbReference>
<dbReference type="SUPFAM" id="SSF52777">
    <property type="entry name" value="CoA-dependent acyltransferases"/>
    <property type="match status" value="2"/>
</dbReference>
<dbReference type="SUPFAM" id="SSF53474">
    <property type="entry name" value="alpha/beta-Hydrolases"/>
    <property type="match status" value="1"/>
</dbReference>
<name>A0ABP9D014_9FLAO</name>
<sequence>MSQTSTLENKNIYNPFAGPEIERVIHTTQAQEEIWTACKLGGDNANRAYNESVSLRLKGKLNLKSMEAAFHDLIKRHESLRCVFSTDGYYMTIFKNLEIPFWLEDITDLSYENKEKAIANYLDKQAEHIFDLSKGPLINCGLIKISDSESQLVLMAHHIICDGWSIGIMLQELGILYSAYVQNKAIEISSPEKFSTYADEQLELIESESYKEIETYWLNQYKESVPELILPTDYDRPLLRNYDSKRLDFILNKDLLNSLKKTGRDANCSLVTTLLAVFDLLLLRLTGQEDIVVGLPTAGQSVTGKTHLVGHCVSFLPLRSKIDSTQSFNDYLKQRNSDLFDAYDHQQLSFGHLLKMLSIPRDPSKIPLIPVAFNVDLGLTDGVSFHDLNYKLISNPRKYEIFEIFLNATGTQENLSFEWAFNAKLFKTDTIEKMMKSFEEIIEKITKDSSKNIGQIVFQDFTSHYKELNNTISSYPKSTLHELFADRVEKYPDAIALEYYDRKISYWELGQKINQIAHYLSYKGLKPRQVVAISLGRSPELIASLFAILQCGASYVPIDVNYPDARLNLMIKDSNASFYIGESSKTNLPKNVISLPITTILNEIVNFPKNPLNLKVTTESPAYIIYTSGSTGKPKGVQVAHCNVINLIFSMAKEPGISAKDKIFSVTTISFDAMVMEIYLPLIFGASVVLVDEDTRRNGKLLLKKIETDGVTMMWGTPSIWQILIDTGWNTSLKLKVLIGGEPVPLSLAQELLARCSEVWNIYGPTETTVCCILTQISKTDNPITIGKPIANTQIYLLNPKGNLVKPGIIGEIAIAGDGVSQGYLNRPELNKERFITNPFENETESKMYLSGDLGKLLPSGQIQCLGRRDRQVKVRGYRIELEEIEHVLMAIEGVKLAVVLAENDILIAFIQIDIELNPEINPVKLCRQELTSQLPSFMVPNIFQVVDKIPTTENGKIDRKALLKYRSDSNSKKVYTSPRTENEKLVASIWKENLNLENIDVFSNFFEIGGHSIKAVKIILDTEKLTGKKIPLSSLFQYPTVEKFAELLETDKEIDLDCLVPIKPNGGKTPLFIVHGAGLNVLNFIDLSKHFDEDQPVYGLQGTAKSYDTWYESIEDMAAHYIEAIIKINPQGPYALAGFSFGGVVVFEMTRQLKEQEKKVIFTGLLDSYADSSYYFKTYEQKIIAKSSDLAKRRLNILKDMLSSWSSFKAHIKNKKVYLLKKYFGYQKSMTKQEILALAEFTMANNMVNKIADRYHLKPQDFSVDLFRSKDENSFDRLDPIYLGWQKAATKGITIHDISGNHLDILAPPNDKFLARTLQDILNNRTNVTKS</sequence>
<accession>A0ABP9D014</accession>
<dbReference type="InterPro" id="IPR001242">
    <property type="entry name" value="Condensation_dom"/>
</dbReference>
<dbReference type="Pfam" id="PF00550">
    <property type="entry name" value="PP-binding"/>
    <property type="match status" value="1"/>
</dbReference>
<dbReference type="PROSITE" id="PS50075">
    <property type="entry name" value="CARRIER"/>
    <property type="match status" value="1"/>
</dbReference>
<gene>
    <name evidence="2" type="ORF">GCM10023330_30250</name>
</gene>
<dbReference type="Gene3D" id="3.30.300.30">
    <property type="match status" value="1"/>
</dbReference>
<dbReference type="RefSeq" id="WP_345278355.1">
    <property type="nucleotide sequence ID" value="NZ_BAABJW010000018.1"/>
</dbReference>
<dbReference type="InterPro" id="IPR009081">
    <property type="entry name" value="PP-bd_ACP"/>
</dbReference>
<dbReference type="EMBL" id="BAABJW010000018">
    <property type="protein sequence ID" value="GAA4819484.1"/>
    <property type="molecule type" value="Genomic_DNA"/>
</dbReference>
<dbReference type="SUPFAM" id="SSF56801">
    <property type="entry name" value="Acetyl-CoA synthetase-like"/>
    <property type="match status" value="1"/>
</dbReference>
<dbReference type="Gene3D" id="3.40.50.980">
    <property type="match status" value="2"/>
</dbReference>
<dbReference type="InterPro" id="IPR001031">
    <property type="entry name" value="Thioesterase"/>
</dbReference>
<dbReference type="Proteomes" id="UP001501433">
    <property type="component" value="Unassembled WGS sequence"/>
</dbReference>
<dbReference type="InterPro" id="IPR029058">
    <property type="entry name" value="AB_hydrolase_fold"/>
</dbReference>
<dbReference type="InterPro" id="IPR023213">
    <property type="entry name" value="CAT-like_dom_sf"/>
</dbReference>
<dbReference type="Gene3D" id="1.10.1200.10">
    <property type="entry name" value="ACP-like"/>
    <property type="match status" value="1"/>
</dbReference>
<feature type="domain" description="Carrier" evidence="1">
    <location>
        <begin position="978"/>
        <end position="1053"/>
    </location>
</feature>
<proteinExistence type="predicted"/>